<keyword evidence="3" id="KW-1185">Reference proteome</keyword>
<evidence type="ECO:0000313" key="3">
    <source>
        <dbReference type="Proteomes" id="UP001178288"/>
    </source>
</evidence>
<feature type="transmembrane region" description="Helical" evidence="1">
    <location>
        <begin position="275"/>
        <end position="295"/>
    </location>
</feature>
<feature type="transmembrane region" description="Helical" evidence="1">
    <location>
        <begin position="6"/>
        <end position="27"/>
    </location>
</feature>
<dbReference type="InterPro" id="IPR049458">
    <property type="entry name" value="EpsG-like"/>
</dbReference>
<feature type="transmembrane region" description="Helical" evidence="1">
    <location>
        <begin position="325"/>
        <end position="350"/>
    </location>
</feature>
<feature type="transmembrane region" description="Helical" evidence="1">
    <location>
        <begin position="102"/>
        <end position="120"/>
    </location>
</feature>
<gene>
    <name evidence="2" type="ORF">QNH39_21680</name>
</gene>
<dbReference type="RefSeq" id="WP_066091314.1">
    <property type="nucleotide sequence ID" value="NZ_CP126114.1"/>
</dbReference>
<dbReference type="AlphaFoldDB" id="A0AA95MK66"/>
<keyword evidence="1" id="KW-0472">Membrane</keyword>
<organism evidence="2 3">
    <name type="scientific">Neobacillus novalis</name>
    <dbReference type="NCBI Taxonomy" id="220687"/>
    <lineage>
        <taxon>Bacteria</taxon>
        <taxon>Bacillati</taxon>
        <taxon>Bacillota</taxon>
        <taxon>Bacilli</taxon>
        <taxon>Bacillales</taxon>
        <taxon>Bacillaceae</taxon>
        <taxon>Neobacillus</taxon>
    </lineage>
</organism>
<feature type="transmembrane region" description="Helical" evidence="1">
    <location>
        <begin position="170"/>
        <end position="192"/>
    </location>
</feature>
<keyword evidence="1" id="KW-1133">Transmembrane helix</keyword>
<protein>
    <submittedName>
        <fullName evidence="2">EpsG family protein</fullName>
    </submittedName>
</protein>
<accession>A0AA95MK66</accession>
<feature type="transmembrane region" description="Helical" evidence="1">
    <location>
        <begin position="132"/>
        <end position="158"/>
    </location>
</feature>
<proteinExistence type="predicted"/>
<feature type="transmembrane region" description="Helical" evidence="1">
    <location>
        <begin position="245"/>
        <end position="263"/>
    </location>
</feature>
<feature type="transmembrane region" description="Helical" evidence="1">
    <location>
        <begin position="204"/>
        <end position="225"/>
    </location>
</feature>
<dbReference type="EMBL" id="CP126114">
    <property type="protein sequence ID" value="WHY85201.1"/>
    <property type="molecule type" value="Genomic_DNA"/>
</dbReference>
<dbReference type="KEGG" id="nnv:QNH39_21680"/>
<evidence type="ECO:0000313" key="2">
    <source>
        <dbReference type="EMBL" id="WHY85201.1"/>
    </source>
</evidence>
<dbReference type="Pfam" id="PF14897">
    <property type="entry name" value="EpsG"/>
    <property type="match status" value="1"/>
</dbReference>
<feature type="transmembrane region" description="Helical" evidence="1">
    <location>
        <begin position="39"/>
        <end position="58"/>
    </location>
</feature>
<name>A0AA95MK66_9BACI</name>
<sequence length="356" mass="41062">MTILWINLAIVFVLSLFSRYFSVSTVGLPTSVPIKPNKLLAFGAMISLVLVAGLRSNIGDTYFYKHIFETNDFTWEYVNSQKDIGFGIMQMILKMYSNDPQILIFTTAIITNILIVLVLYKYSRLFELSTYVYITGGLFLVSMNGMRQCLAAAIVFTATKYLINGNWFKYILIVLFASTFHESALVLIPIYFMVRFKAWSKATFILLSFSVVIVIGFDKFSGILFSAIQDTQYGHYQSFDEGGASFMRVAVNGVPLIIAYLGRDKLRKIFPESDYIVNMAIIGLVFMIVSTQNWIFARFSIYFGLYELILISWIIKLFNEKDQRFIYYALLICYFLFYYFESVISLNIIYKSNYLL</sequence>
<evidence type="ECO:0000256" key="1">
    <source>
        <dbReference type="SAM" id="Phobius"/>
    </source>
</evidence>
<dbReference type="Proteomes" id="UP001178288">
    <property type="component" value="Chromosome"/>
</dbReference>
<keyword evidence="1" id="KW-0812">Transmembrane</keyword>
<reference evidence="2" key="1">
    <citation type="submission" date="2023-05" db="EMBL/GenBank/DDBJ databases">
        <title>Comparative genomics of Bacillaceae isolates and their secondary metabolite potential.</title>
        <authorList>
            <person name="Song L."/>
            <person name="Nielsen L.J."/>
            <person name="Mohite O."/>
            <person name="Xu X."/>
            <person name="Weber T."/>
            <person name="Kovacs A.T."/>
        </authorList>
    </citation>
    <scope>NUCLEOTIDE SEQUENCE</scope>
    <source>
        <strain evidence="2">XLM17</strain>
    </source>
</reference>
<feature type="transmembrane region" description="Helical" evidence="1">
    <location>
        <begin position="301"/>
        <end position="318"/>
    </location>
</feature>